<dbReference type="PANTHER" id="PTHR34406">
    <property type="entry name" value="PROTEIN YCEI"/>
    <property type="match status" value="1"/>
</dbReference>
<keyword evidence="1" id="KW-0732">Signal</keyword>
<dbReference type="InterPro" id="IPR036761">
    <property type="entry name" value="TTHA0802/YceI-like_sf"/>
</dbReference>
<evidence type="ECO:0000313" key="3">
    <source>
        <dbReference type="EMBL" id="XDJ41624.1"/>
    </source>
</evidence>
<accession>A0AB39CI59</accession>
<proteinExistence type="predicted"/>
<dbReference type="SUPFAM" id="SSF101874">
    <property type="entry name" value="YceI-like"/>
    <property type="match status" value="1"/>
</dbReference>
<feature type="chain" id="PRO_5044282620" evidence="1">
    <location>
        <begin position="20"/>
        <end position="186"/>
    </location>
</feature>
<dbReference type="EMBL" id="CP158252">
    <property type="protein sequence ID" value="XDJ41624.1"/>
    <property type="molecule type" value="Genomic_DNA"/>
</dbReference>
<dbReference type="Gene3D" id="2.40.128.110">
    <property type="entry name" value="Lipid/polyisoprenoid-binding, YceI-like"/>
    <property type="match status" value="1"/>
</dbReference>
<feature type="signal peptide" evidence="1">
    <location>
        <begin position="1"/>
        <end position="19"/>
    </location>
</feature>
<dbReference type="InterPro" id="IPR007372">
    <property type="entry name" value="Lipid/polyisoprenoid-bd_YceI"/>
</dbReference>
<evidence type="ECO:0000256" key="1">
    <source>
        <dbReference type="SAM" id="SignalP"/>
    </source>
</evidence>
<sequence>MKRLLVLPLLCAAPFLAQAADYTTDADHTFVYFEVLHNGTSTVRGRFDTVEGRIAFDREARTGRADIRIDMGSINTGSKGFDEHLRGGDFFLAERHPDARFESTAFHFKGDLVRAVEGNLTLLGQTHPVTLNAVRFNCYQNKRLGREVCGGDFRAEIKRSQWGMGFGLPGIPDAVRLEIEIEGVRQ</sequence>
<feature type="domain" description="Lipid/polyisoprenoid-binding YceI-like" evidence="2">
    <location>
        <begin position="21"/>
        <end position="184"/>
    </location>
</feature>
<gene>
    <name evidence="3" type="ORF">ABRY99_11885</name>
</gene>
<protein>
    <submittedName>
        <fullName evidence="3">YceI family protein</fullName>
    </submittedName>
</protein>
<dbReference type="SMART" id="SM00867">
    <property type="entry name" value="YceI"/>
    <property type="match status" value="1"/>
</dbReference>
<reference evidence="3" key="1">
    <citation type="submission" date="2024-05" db="EMBL/GenBank/DDBJ databases">
        <authorList>
            <person name="Luo Y.-C."/>
            <person name="Nicholds J."/>
            <person name="Mortimer T."/>
            <person name="Maboni G."/>
        </authorList>
    </citation>
    <scope>NUCLEOTIDE SEQUENCE</scope>
    <source>
        <strain evidence="3">153920</strain>
    </source>
</reference>
<dbReference type="PANTHER" id="PTHR34406:SF2">
    <property type="entry name" value="PERIPLASMIC PROTEIN"/>
    <property type="match status" value="1"/>
</dbReference>
<evidence type="ECO:0000259" key="2">
    <source>
        <dbReference type="SMART" id="SM00867"/>
    </source>
</evidence>
<dbReference type="Pfam" id="PF04264">
    <property type="entry name" value="YceI"/>
    <property type="match status" value="1"/>
</dbReference>
<name>A0AB39CI59_9BURK</name>
<organism evidence="3">
    <name type="scientific">Castellaniella ginsengisoli</name>
    <dbReference type="NCBI Taxonomy" id="546114"/>
    <lineage>
        <taxon>Bacteria</taxon>
        <taxon>Pseudomonadati</taxon>
        <taxon>Pseudomonadota</taxon>
        <taxon>Betaproteobacteria</taxon>
        <taxon>Burkholderiales</taxon>
        <taxon>Alcaligenaceae</taxon>
        <taxon>Castellaniella</taxon>
    </lineage>
</organism>
<dbReference type="AlphaFoldDB" id="A0AB39CI59"/>
<dbReference type="RefSeq" id="WP_368643289.1">
    <property type="nucleotide sequence ID" value="NZ_CP158252.1"/>
</dbReference>